<gene>
    <name evidence="1" type="ORF">YC6258_05199</name>
</gene>
<proteinExistence type="predicted"/>
<keyword evidence="2" id="KW-1185">Reference proteome</keyword>
<dbReference type="Proteomes" id="UP000032266">
    <property type="component" value="Chromosome"/>
</dbReference>
<name>A0A0C5W3N4_9GAMM</name>
<dbReference type="AlphaFoldDB" id="A0A0C5W3N4"/>
<reference evidence="1 2" key="1">
    <citation type="submission" date="2014-01" db="EMBL/GenBank/DDBJ databases">
        <title>Full genme sequencing of cellulolytic bacterium Gynuella sunshinyii YC6258T gen. nov., sp. nov.</title>
        <authorList>
            <person name="Khan H."/>
            <person name="Chung E.J."/>
            <person name="Chung Y.R."/>
        </authorList>
    </citation>
    <scope>NUCLEOTIDE SEQUENCE [LARGE SCALE GENOMIC DNA]</scope>
    <source>
        <strain evidence="1 2">YC6258</strain>
    </source>
</reference>
<dbReference type="STRING" id="1445510.YC6258_05199"/>
<protein>
    <submittedName>
        <fullName evidence="1">Uncharacterized protein</fullName>
    </submittedName>
</protein>
<evidence type="ECO:0000313" key="2">
    <source>
        <dbReference type="Proteomes" id="UP000032266"/>
    </source>
</evidence>
<evidence type="ECO:0000313" key="1">
    <source>
        <dbReference type="EMBL" id="AJQ97229.1"/>
    </source>
</evidence>
<sequence>MCREYAEPIFRLKLQLLLESAFWFKKHKGAFAPFLLRNNLRGFASSGSNQACA</sequence>
<dbReference type="KEGG" id="gsn:YC6258_05199"/>
<dbReference type="HOGENOM" id="CLU_3062085_0_0_6"/>
<accession>A0A0C5W3N4</accession>
<organism evidence="1 2">
    <name type="scientific">Gynuella sunshinyii YC6258</name>
    <dbReference type="NCBI Taxonomy" id="1445510"/>
    <lineage>
        <taxon>Bacteria</taxon>
        <taxon>Pseudomonadati</taxon>
        <taxon>Pseudomonadota</taxon>
        <taxon>Gammaproteobacteria</taxon>
        <taxon>Oceanospirillales</taxon>
        <taxon>Saccharospirillaceae</taxon>
        <taxon>Gynuella</taxon>
    </lineage>
</organism>
<dbReference type="EMBL" id="CP007142">
    <property type="protein sequence ID" value="AJQ97229.1"/>
    <property type="molecule type" value="Genomic_DNA"/>
</dbReference>